<feature type="region of interest" description="Disordered" evidence="1">
    <location>
        <begin position="36"/>
        <end position="67"/>
    </location>
</feature>
<dbReference type="AlphaFoldDB" id="A0AAW0TJ28"/>
<accession>A0AAW0TJ28</accession>
<evidence type="ECO:0000313" key="3">
    <source>
        <dbReference type="Proteomes" id="UP001487740"/>
    </source>
</evidence>
<organism evidence="2 3">
    <name type="scientific">Scylla paramamosain</name>
    <name type="common">Mud crab</name>
    <dbReference type="NCBI Taxonomy" id="85552"/>
    <lineage>
        <taxon>Eukaryota</taxon>
        <taxon>Metazoa</taxon>
        <taxon>Ecdysozoa</taxon>
        <taxon>Arthropoda</taxon>
        <taxon>Crustacea</taxon>
        <taxon>Multicrustacea</taxon>
        <taxon>Malacostraca</taxon>
        <taxon>Eumalacostraca</taxon>
        <taxon>Eucarida</taxon>
        <taxon>Decapoda</taxon>
        <taxon>Pleocyemata</taxon>
        <taxon>Brachyura</taxon>
        <taxon>Eubrachyura</taxon>
        <taxon>Portunoidea</taxon>
        <taxon>Portunidae</taxon>
        <taxon>Portuninae</taxon>
        <taxon>Scylla</taxon>
    </lineage>
</organism>
<reference evidence="2 3" key="1">
    <citation type="submission" date="2023-03" db="EMBL/GenBank/DDBJ databases">
        <title>High-quality genome of Scylla paramamosain provides insights in environmental adaptation.</title>
        <authorList>
            <person name="Zhang L."/>
        </authorList>
    </citation>
    <scope>NUCLEOTIDE SEQUENCE [LARGE SCALE GENOMIC DNA]</scope>
    <source>
        <strain evidence="2">LZ_2023a</strain>
        <tissue evidence="2">Muscle</tissue>
    </source>
</reference>
<sequence>MNTSHLRPLLSAAHSSLCCRKSHLLRAPSSLFCSPIRPPQFSHQTPPSPPSCLSTSPTQPVLGHAES</sequence>
<evidence type="ECO:0000256" key="1">
    <source>
        <dbReference type="SAM" id="MobiDB-lite"/>
    </source>
</evidence>
<feature type="compositionally biased region" description="Low complexity" evidence="1">
    <location>
        <begin position="51"/>
        <end position="60"/>
    </location>
</feature>
<gene>
    <name evidence="2" type="ORF">O3P69_018168</name>
</gene>
<evidence type="ECO:0000313" key="2">
    <source>
        <dbReference type="EMBL" id="KAK8387391.1"/>
    </source>
</evidence>
<dbReference type="EMBL" id="JARAKH010000030">
    <property type="protein sequence ID" value="KAK8387391.1"/>
    <property type="molecule type" value="Genomic_DNA"/>
</dbReference>
<keyword evidence="3" id="KW-1185">Reference proteome</keyword>
<protein>
    <submittedName>
        <fullName evidence="2">Uncharacterized protein</fullName>
    </submittedName>
</protein>
<comment type="caution">
    <text evidence="2">The sequence shown here is derived from an EMBL/GenBank/DDBJ whole genome shotgun (WGS) entry which is preliminary data.</text>
</comment>
<name>A0AAW0TJ28_SCYPA</name>
<dbReference type="Proteomes" id="UP001487740">
    <property type="component" value="Unassembled WGS sequence"/>
</dbReference>
<proteinExistence type="predicted"/>